<reference evidence="2" key="2">
    <citation type="submission" date="2020-09" db="EMBL/GenBank/DDBJ databases">
        <authorList>
            <person name="Sun Q."/>
            <person name="Zhou Y."/>
        </authorList>
    </citation>
    <scope>NUCLEOTIDE SEQUENCE</scope>
    <source>
        <strain evidence="2">CGMCC 4.7272</strain>
    </source>
</reference>
<keyword evidence="3" id="KW-1185">Reference proteome</keyword>
<feature type="region of interest" description="Disordered" evidence="1">
    <location>
        <begin position="77"/>
        <end position="118"/>
    </location>
</feature>
<evidence type="ECO:0000313" key="2">
    <source>
        <dbReference type="EMBL" id="GGJ67608.1"/>
    </source>
</evidence>
<protein>
    <submittedName>
        <fullName evidence="2">Uncharacterized protein</fullName>
    </submittedName>
</protein>
<evidence type="ECO:0000313" key="3">
    <source>
        <dbReference type="Proteomes" id="UP000625682"/>
    </source>
</evidence>
<reference evidence="2" key="1">
    <citation type="journal article" date="2014" name="Int. J. Syst. Evol. Microbiol.">
        <title>Complete genome sequence of Corynebacterium casei LMG S-19264T (=DSM 44701T), isolated from a smear-ripened cheese.</title>
        <authorList>
            <consortium name="US DOE Joint Genome Institute (JGI-PGF)"/>
            <person name="Walter F."/>
            <person name="Albersmeier A."/>
            <person name="Kalinowski J."/>
            <person name="Ruckert C."/>
        </authorList>
    </citation>
    <scope>NUCLEOTIDE SEQUENCE</scope>
    <source>
        <strain evidence="2">CGMCC 4.7272</strain>
    </source>
</reference>
<dbReference type="RefSeq" id="WP_189151947.1">
    <property type="nucleotide sequence ID" value="NZ_BAABER010000049.1"/>
</dbReference>
<name>A0A917ULW9_9ACTN</name>
<gene>
    <name evidence="2" type="ORF">GCM10012282_75760</name>
</gene>
<sequence>MVYGLLQRCRTAGAAIRARVDPHVDAVLAAVDVAAVVFTVRGKCARRHVLAEARRHLLETLRGQEFTRGLDDYISGRALSDRSRQSTVPQPGHRIPATGSRPPDPGHRIPATGPRPPT</sequence>
<accession>A0A917ULW9</accession>
<evidence type="ECO:0000256" key="1">
    <source>
        <dbReference type="SAM" id="MobiDB-lite"/>
    </source>
</evidence>
<dbReference type="Proteomes" id="UP000625682">
    <property type="component" value="Unassembled WGS sequence"/>
</dbReference>
<organism evidence="2 3">
    <name type="scientific">Streptomyces lacrimifluminis</name>
    <dbReference type="NCBI Taxonomy" id="1500077"/>
    <lineage>
        <taxon>Bacteria</taxon>
        <taxon>Bacillati</taxon>
        <taxon>Actinomycetota</taxon>
        <taxon>Actinomycetes</taxon>
        <taxon>Kitasatosporales</taxon>
        <taxon>Streptomycetaceae</taxon>
        <taxon>Streptomyces</taxon>
    </lineage>
</organism>
<dbReference type="AlphaFoldDB" id="A0A917ULW9"/>
<proteinExistence type="predicted"/>
<dbReference type="EMBL" id="BMMU01000047">
    <property type="protein sequence ID" value="GGJ67608.1"/>
    <property type="molecule type" value="Genomic_DNA"/>
</dbReference>
<comment type="caution">
    <text evidence="2">The sequence shown here is derived from an EMBL/GenBank/DDBJ whole genome shotgun (WGS) entry which is preliminary data.</text>
</comment>